<dbReference type="RefSeq" id="WP_069782765.1">
    <property type="nucleotide sequence ID" value="NZ_CP017248.1"/>
</dbReference>
<sequence>MHQARGGGRPLVRRRGCGASAAPERTWTGSDRAGPPRQIAAGPAEVLLPTMLRAFVDEPAARACGCPMPRCTTCTGRPKPPPADGLAEIGGQGLATAEDAARARPEMSPPTSP</sequence>
<proteinExistence type="predicted"/>
<dbReference type="EMBL" id="CP017248">
    <property type="protein sequence ID" value="AOR36253.1"/>
    <property type="molecule type" value="Genomic_DNA"/>
</dbReference>
<feature type="region of interest" description="Disordered" evidence="1">
    <location>
        <begin position="82"/>
        <end position="113"/>
    </location>
</feature>
<accession>A0A1D7YKX1</accession>
<protein>
    <submittedName>
        <fullName evidence="2">Uncharacterized protein</fullName>
    </submittedName>
</protein>
<feature type="region of interest" description="Disordered" evidence="1">
    <location>
        <begin position="1"/>
        <end position="38"/>
    </location>
</feature>
<name>A0A1D7YKX1_9ACTN</name>
<gene>
    <name evidence="2" type="ORF">BFF78_39005</name>
</gene>
<dbReference type="KEGG" id="spun:BFF78_39005"/>
<dbReference type="AlphaFoldDB" id="A0A1D7YKX1"/>
<keyword evidence="3" id="KW-1185">Reference proteome</keyword>
<reference evidence="3" key="1">
    <citation type="submission" date="2016-09" db="EMBL/GenBank/DDBJ databases">
        <title>Streptomyces puniciscabiei strain:TW1S1 Genome sequencing and assembly.</title>
        <authorList>
            <person name="Kim M.-K."/>
            <person name="Kim S.B."/>
        </authorList>
    </citation>
    <scope>NUCLEOTIDE SEQUENCE [LARGE SCALE GENOMIC DNA]</scope>
    <source>
        <strain evidence="3">TW1S1</strain>
    </source>
</reference>
<evidence type="ECO:0000256" key="1">
    <source>
        <dbReference type="SAM" id="MobiDB-lite"/>
    </source>
</evidence>
<evidence type="ECO:0000313" key="3">
    <source>
        <dbReference type="Proteomes" id="UP000094960"/>
    </source>
</evidence>
<evidence type="ECO:0000313" key="2">
    <source>
        <dbReference type="EMBL" id="AOR36253.1"/>
    </source>
</evidence>
<organism evidence="2 3">
    <name type="scientific">Streptomyces fodineus</name>
    <dbReference type="NCBI Taxonomy" id="1904616"/>
    <lineage>
        <taxon>Bacteria</taxon>
        <taxon>Bacillati</taxon>
        <taxon>Actinomycetota</taxon>
        <taxon>Actinomycetes</taxon>
        <taxon>Kitasatosporales</taxon>
        <taxon>Streptomycetaceae</taxon>
        <taxon>Streptomyces</taxon>
    </lineage>
</organism>
<dbReference type="Proteomes" id="UP000094960">
    <property type="component" value="Chromosome"/>
</dbReference>